<gene>
    <name evidence="1" type="ORF">EZS28_054374</name>
</gene>
<dbReference type="AlphaFoldDB" id="A0A5J4QQJ2"/>
<reference evidence="1 2" key="1">
    <citation type="submission" date="2019-03" db="EMBL/GenBank/DDBJ databases">
        <title>Single cell metagenomics reveals metabolic interactions within the superorganism composed of flagellate Streblomastix strix and complex community of Bacteroidetes bacteria on its surface.</title>
        <authorList>
            <person name="Treitli S.C."/>
            <person name="Kolisko M."/>
            <person name="Husnik F."/>
            <person name="Keeling P."/>
            <person name="Hampl V."/>
        </authorList>
    </citation>
    <scope>NUCLEOTIDE SEQUENCE [LARGE SCALE GENOMIC DNA]</scope>
    <source>
        <strain evidence="1">ST1C</strain>
    </source>
</reference>
<dbReference type="Proteomes" id="UP000324800">
    <property type="component" value="Unassembled WGS sequence"/>
</dbReference>
<evidence type="ECO:0000313" key="2">
    <source>
        <dbReference type="Proteomes" id="UP000324800"/>
    </source>
</evidence>
<dbReference type="EMBL" id="SNRW01044788">
    <property type="protein sequence ID" value="KAA6322913.1"/>
    <property type="molecule type" value="Genomic_DNA"/>
</dbReference>
<organism evidence="1 2">
    <name type="scientific">Streblomastix strix</name>
    <dbReference type="NCBI Taxonomy" id="222440"/>
    <lineage>
        <taxon>Eukaryota</taxon>
        <taxon>Metamonada</taxon>
        <taxon>Preaxostyla</taxon>
        <taxon>Oxymonadida</taxon>
        <taxon>Streblomastigidae</taxon>
        <taxon>Streblomastix</taxon>
    </lineage>
</organism>
<feature type="non-terminal residue" evidence="1">
    <location>
        <position position="1"/>
    </location>
</feature>
<sequence length="135" mass="15769">GIFNINIFIDPVKYTPLVPSYEDLTVVEESFIHSQMNDNCSTVLFDPVIDRRIYRLEILNVYEVVAVGISDQSVKYNQDDRPWIGGYDMIVRYDSCGWIYHISDCVLVNEQFDKGDRVALEVNTDNDEYEIQRIF</sequence>
<proteinExistence type="predicted"/>
<name>A0A5J4QQJ2_9EUKA</name>
<accession>A0A5J4QQJ2</accession>
<evidence type="ECO:0000313" key="1">
    <source>
        <dbReference type="EMBL" id="KAA6322913.1"/>
    </source>
</evidence>
<comment type="caution">
    <text evidence="1">The sequence shown here is derived from an EMBL/GenBank/DDBJ whole genome shotgun (WGS) entry which is preliminary data.</text>
</comment>
<protein>
    <submittedName>
        <fullName evidence="1">Uncharacterized protein</fullName>
    </submittedName>
</protein>